<dbReference type="EC" id="2.3.1.-" evidence="4"/>
<dbReference type="Gene3D" id="3.30.559.10">
    <property type="entry name" value="Chloramphenicol acetyltransferase-like domain"/>
    <property type="match status" value="1"/>
</dbReference>
<gene>
    <name evidence="7" type="ORF">KDI_17490</name>
</gene>
<dbReference type="PANTHER" id="PTHR23151:SF90">
    <property type="entry name" value="DIHYDROLIPOYLLYSINE-RESIDUE ACETYLTRANSFERASE COMPONENT OF PYRUVATE DEHYDROGENASE COMPLEX, MITOCHONDRIAL-RELATED"/>
    <property type="match status" value="1"/>
</dbReference>
<evidence type="ECO:0000256" key="4">
    <source>
        <dbReference type="RuleBase" id="RU003423"/>
    </source>
</evidence>
<comment type="similarity">
    <text evidence="2 4">Belongs to the 2-oxoacid dehydrogenase family.</text>
</comment>
<evidence type="ECO:0000313" key="8">
    <source>
        <dbReference type="Proteomes" id="UP000322530"/>
    </source>
</evidence>
<feature type="domain" description="Lipoyl-binding" evidence="5">
    <location>
        <begin position="1"/>
        <end position="76"/>
    </location>
</feature>
<dbReference type="InterPro" id="IPR023213">
    <property type="entry name" value="CAT-like_dom_sf"/>
</dbReference>
<dbReference type="Gene3D" id="4.10.320.10">
    <property type="entry name" value="E3-binding domain"/>
    <property type="match status" value="1"/>
</dbReference>
<dbReference type="InterPro" id="IPR001078">
    <property type="entry name" value="2-oxoacid_DH_actylTfrase"/>
</dbReference>
<evidence type="ECO:0000259" key="6">
    <source>
        <dbReference type="PROSITE" id="PS51826"/>
    </source>
</evidence>
<dbReference type="GO" id="GO:0006086">
    <property type="term" value="P:pyruvate decarboxylation to acetyl-CoA"/>
    <property type="evidence" value="ECO:0007669"/>
    <property type="project" value="InterPro"/>
</dbReference>
<evidence type="ECO:0000259" key="5">
    <source>
        <dbReference type="PROSITE" id="PS50968"/>
    </source>
</evidence>
<dbReference type="AlphaFoldDB" id="A0A5A5TA91"/>
<dbReference type="InterPro" id="IPR004167">
    <property type="entry name" value="PSBD"/>
</dbReference>
<dbReference type="PANTHER" id="PTHR23151">
    <property type="entry name" value="DIHYDROLIPOAMIDE ACETYL/SUCCINYL-TRANSFERASE-RELATED"/>
    <property type="match status" value="1"/>
</dbReference>
<evidence type="ECO:0000256" key="2">
    <source>
        <dbReference type="ARBA" id="ARBA00007317"/>
    </source>
</evidence>
<accession>A0A5A5TA91</accession>
<dbReference type="PROSITE" id="PS51826">
    <property type="entry name" value="PSBD"/>
    <property type="match status" value="1"/>
</dbReference>
<reference evidence="7 8" key="1">
    <citation type="submission" date="2019-01" db="EMBL/GenBank/DDBJ databases">
        <title>Draft genome sequence of Dictyobacter sp. Uno17.</title>
        <authorList>
            <person name="Wang C.M."/>
            <person name="Zheng Y."/>
            <person name="Sakai Y."/>
            <person name="Abe K."/>
            <person name="Yokota A."/>
            <person name="Yabe S."/>
        </authorList>
    </citation>
    <scope>NUCLEOTIDE SEQUENCE [LARGE SCALE GENOMIC DNA]</scope>
    <source>
        <strain evidence="7 8">Uno17</strain>
    </source>
</reference>
<dbReference type="SUPFAM" id="SSF52777">
    <property type="entry name" value="CoA-dependent acyltransferases"/>
    <property type="match status" value="1"/>
</dbReference>
<proteinExistence type="inferred from homology"/>
<dbReference type="InterPro" id="IPR003016">
    <property type="entry name" value="2-oxoA_DH_lipoyl-BS"/>
</dbReference>
<dbReference type="InterPro" id="IPR000089">
    <property type="entry name" value="Biotin_lipoyl"/>
</dbReference>
<dbReference type="CDD" id="cd06849">
    <property type="entry name" value="lipoyl_domain"/>
    <property type="match status" value="1"/>
</dbReference>
<dbReference type="InterPro" id="IPR045257">
    <property type="entry name" value="E2/Pdx1"/>
</dbReference>
<dbReference type="Gene3D" id="2.40.50.100">
    <property type="match status" value="1"/>
</dbReference>
<comment type="caution">
    <text evidence="7">The sequence shown here is derived from an EMBL/GenBank/DDBJ whole genome shotgun (WGS) entry which is preliminary data.</text>
</comment>
<dbReference type="InterPro" id="IPR036625">
    <property type="entry name" value="E3-bd_dom_sf"/>
</dbReference>
<name>A0A5A5TA91_9CHLR</name>
<keyword evidence="3 4" id="KW-0450">Lipoyl</keyword>
<comment type="cofactor">
    <cofactor evidence="1 4">
        <name>(R)-lipoate</name>
        <dbReference type="ChEBI" id="CHEBI:83088"/>
    </cofactor>
</comment>
<dbReference type="GO" id="GO:0045254">
    <property type="term" value="C:pyruvate dehydrogenase complex"/>
    <property type="evidence" value="ECO:0007669"/>
    <property type="project" value="InterPro"/>
</dbReference>
<dbReference type="EMBL" id="BIXY01000019">
    <property type="protein sequence ID" value="GCF08185.1"/>
    <property type="molecule type" value="Genomic_DNA"/>
</dbReference>
<protein>
    <recommendedName>
        <fullName evidence="4">Dihydrolipoamide acetyltransferase component of pyruvate dehydrogenase complex</fullName>
        <ecNumber evidence="4">2.3.1.-</ecNumber>
    </recommendedName>
</protein>
<keyword evidence="4" id="KW-0012">Acyltransferase</keyword>
<dbReference type="GO" id="GO:0016746">
    <property type="term" value="F:acyltransferase activity"/>
    <property type="evidence" value="ECO:0007669"/>
    <property type="project" value="UniProtKB-KW"/>
</dbReference>
<evidence type="ECO:0000256" key="1">
    <source>
        <dbReference type="ARBA" id="ARBA00001938"/>
    </source>
</evidence>
<dbReference type="Pfam" id="PF02817">
    <property type="entry name" value="E3_binding"/>
    <property type="match status" value="1"/>
</dbReference>
<dbReference type="PROSITE" id="PS00189">
    <property type="entry name" value="LIPOYL"/>
    <property type="match status" value="1"/>
</dbReference>
<organism evidence="7 8">
    <name type="scientific">Dictyobacter arantiisoli</name>
    <dbReference type="NCBI Taxonomy" id="2014874"/>
    <lineage>
        <taxon>Bacteria</taxon>
        <taxon>Bacillati</taxon>
        <taxon>Chloroflexota</taxon>
        <taxon>Ktedonobacteria</taxon>
        <taxon>Ktedonobacterales</taxon>
        <taxon>Dictyobacteraceae</taxon>
        <taxon>Dictyobacter</taxon>
    </lineage>
</organism>
<evidence type="ECO:0000256" key="3">
    <source>
        <dbReference type="ARBA" id="ARBA00022823"/>
    </source>
</evidence>
<dbReference type="RefSeq" id="WP_149401181.1">
    <property type="nucleotide sequence ID" value="NZ_BIXY01000019.1"/>
</dbReference>
<keyword evidence="8" id="KW-1185">Reference proteome</keyword>
<dbReference type="OrthoDB" id="9805770at2"/>
<keyword evidence="7" id="KW-0670">Pyruvate</keyword>
<feature type="domain" description="Peripheral subunit-binding (PSBD)" evidence="6">
    <location>
        <begin position="127"/>
        <end position="164"/>
    </location>
</feature>
<dbReference type="Proteomes" id="UP000322530">
    <property type="component" value="Unassembled WGS sequence"/>
</dbReference>
<dbReference type="Pfam" id="PF00364">
    <property type="entry name" value="Biotin_lipoyl"/>
    <property type="match status" value="1"/>
</dbReference>
<dbReference type="SUPFAM" id="SSF51230">
    <property type="entry name" value="Single hybrid motif"/>
    <property type="match status" value="1"/>
</dbReference>
<evidence type="ECO:0000313" key="7">
    <source>
        <dbReference type="EMBL" id="GCF08185.1"/>
    </source>
</evidence>
<keyword evidence="4 7" id="KW-0808">Transferase</keyword>
<sequence length="429" mass="45363">MPDVNMPRLSDTMEEGTITRWLKQPGDKVKKGEVVAEVETDKANMEIESFSAGILEQILVVEGETAPIGQPIAIIGTGANVQQAGAKAAATPQAQQAVAVTAAAPEPASATSTPAPVSNGNQNGLIKSSPLARRMAEEHGIELTQLKGSGPGGRIVRDDIEDYLEQQRTMTAPAPAAAPTPAPVAVPAVKAATPTPVALAEDDEVVSLSSMQKTIARRLTESKQLVPHFYIGNDIDLTDALGMRQKLNASVGEGGVKISVNDLIVKACALALEKFPEVNSSYRDGQFILHKHINIGIAVDVPGGLLVPVIRDANLKGLRTLAREAKALIAKAQAGKLTPTDLDGGTFSISNLGMMDVSDFNAVINPPQSAILAVAASRKTFVPVDNQPVLRDIMHVTLSADHRILYGATVARYLQEVKRLLQNIYLLLG</sequence>
<dbReference type="SUPFAM" id="SSF47005">
    <property type="entry name" value="Peripheral subunit-binding domain of 2-oxo acid dehydrogenase complex"/>
    <property type="match status" value="1"/>
</dbReference>
<dbReference type="PROSITE" id="PS50968">
    <property type="entry name" value="BIOTINYL_LIPOYL"/>
    <property type="match status" value="1"/>
</dbReference>
<dbReference type="Pfam" id="PF00198">
    <property type="entry name" value="2-oxoacid_dh"/>
    <property type="match status" value="1"/>
</dbReference>
<dbReference type="InterPro" id="IPR011053">
    <property type="entry name" value="Single_hybrid_motif"/>
</dbReference>